<dbReference type="Proteomes" id="UP000321196">
    <property type="component" value="Unassembled WGS sequence"/>
</dbReference>
<dbReference type="AlphaFoldDB" id="A0A5C8HSW2"/>
<evidence type="ECO:0000313" key="2">
    <source>
        <dbReference type="EMBL" id="TXK06362.1"/>
    </source>
</evidence>
<dbReference type="RefSeq" id="WP_147825167.1">
    <property type="nucleotide sequence ID" value="NZ_BAAARG010000001.1"/>
</dbReference>
<comment type="caution">
    <text evidence="2">The sequence shown here is derived from an EMBL/GenBank/DDBJ whole genome shotgun (WGS) entry which is preliminary data.</text>
</comment>
<organism evidence="2 3">
    <name type="scientific">Microbacterium mitrae</name>
    <dbReference type="NCBI Taxonomy" id="664640"/>
    <lineage>
        <taxon>Bacteria</taxon>
        <taxon>Bacillati</taxon>
        <taxon>Actinomycetota</taxon>
        <taxon>Actinomycetes</taxon>
        <taxon>Micrococcales</taxon>
        <taxon>Microbacteriaceae</taxon>
        <taxon>Microbacterium</taxon>
    </lineage>
</organism>
<dbReference type="InterPro" id="IPR025323">
    <property type="entry name" value="DUF4229"/>
</dbReference>
<name>A0A5C8HSW2_9MICO</name>
<feature type="transmembrane region" description="Helical" evidence="1">
    <location>
        <begin position="7"/>
        <end position="25"/>
    </location>
</feature>
<proteinExistence type="predicted"/>
<reference evidence="2 3" key="1">
    <citation type="submission" date="2019-08" db="EMBL/GenBank/DDBJ databases">
        <authorList>
            <person name="Dong K."/>
        </authorList>
    </citation>
    <scope>NUCLEOTIDE SEQUENCE [LARGE SCALE GENOMIC DNA]</scope>
    <source>
        <strain evidence="2 3">M4-8</strain>
    </source>
</reference>
<keyword evidence="3" id="KW-1185">Reference proteome</keyword>
<dbReference type="Pfam" id="PF14012">
    <property type="entry name" value="DUF4229"/>
    <property type="match status" value="1"/>
</dbReference>
<protein>
    <submittedName>
        <fullName evidence="2">DUF4229 domain-containing protein</fullName>
    </submittedName>
</protein>
<keyword evidence="1" id="KW-0812">Transmembrane</keyword>
<evidence type="ECO:0000256" key="1">
    <source>
        <dbReference type="SAM" id="Phobius"/>
    </source>
</evidence>
<dbReference type="OrthoDB" id="5126175at2"/>
<feature type="transmembrane region" description="Helical" evidence="1">
    <location>
        <begin position="31"/>
        <end position="50"/>
    </location>
</feature>
<gene>
    <name evidence="2" type="ORF">FVP60_05240</name>
</gene>
<evidence type="ECO:0000313" key="3">
    <source>
        <dbReference type="Proteomes" id="UP000321196"/>
    </source>
</evidence>
<sequence>MKLLVYSLLRLAAFVVPFVIMWQFAVFRELWWLTAIFATLIGLALSILFLRKPLAEASAQLGARRKHAVVRDEDIEDEAVEASNASTADAQPKP</sequence>
<accession>A0A5C8HSW2</accession>
<keyword evidence="1" id="KW-1133">Transmembrane helix</keyword>
<dbReference type="EMBL" id="VRSW01000001">
    <property type="protein sequence ID" value="TXK06362.1"/>
    <property type="molecule type" value="Genomic_DNA"/>
</dbReference>
<keyword evidence="1" id="KW-0472">Membrane</keyword>